<evidence type="ECO:0000313" key="1">
    <source>
        <dbReference type="Proteomes" id="UP000694941"/>
    </source>
</evidence>
<protein>
    <submittedName>
        <fullName evidence="2">Uncharacterized protein LOC111083463 isoform X2</fullName>
    </submittedName>
</protein>
<proteinExistence type="predicted"/>
<sequence length="142" mass="16013">MTREAVSLEEESLNTVFNFKIKKEKYEEVPKETENTFVKVKIGQSGDSTKDGIISKFSESDDETVDCSQHDIICVKNEIEPEEEFQQINSGSEGLSVSYGVLFFKISNQGSQKPQRKQNLVREKGESHKAVIVQVMCPFSGK</sequence>
<name>A0ABM1RWF2_LIMPO</name>
<dbReference type="Proteomes" id="UP000694941">
    <property type="component" value="Unplaced"/>
</dbReference>
<dbReference type="GeneID" id="111083463"/>
<keyword evidence="1" id="KW-1185">Reference proteome</keyword>
<reference evidence="2" key="1">
    <citation type="submission" date="2025-08" db="UniProtKB">
        <authorList>
            <consortium name="RefSeq"/>
        </authorList>
    </citation>
    <scope>IDENTIFICATION</scope>
    <source>
        <tissue evidence="2">Muscle</tissue>
    </source>
</reference>
<accession>A0ABM1RWF2</accession>
<gene>
    <name evidence="2" type="primary">LOC111083463</name>
</gene>
<organism evidence="1 2">
    <name type="scientific">Limulus polyphemus</name>
    <name type="common">Atlantic horseshoe crab</name>
    <dbReference type="NCBI Taxonomy" id="6850"/>
    <lineage>
        <taxon>Eukaryota</taxon>
        <taxon>Metazoa</taxon>
        <taxon>Ecdysozoa</taxon>
        <taxon>Arthropoda</taxon>
        <taxon>Chelicerata</taxon>
        <taxon>Merostomata</taxon>
        <taxon>Xiphosura</taxon>
        <taxon>Limulidae</taxon>
        <taxon>Limulus</taxon>
    </lineage>
</organism>
<evidence type="ECO:0000313" key="2">
    <source>
        <dbReference type="RefSeq" id="XP_022235707.1"/>
    </source>
</evidence>
<dbReference type="RefSeq" id="XP_022235707.1">
    <property type="nucleotide sequence ID" value="XM_022379999.1"/>
</dbReference>